<dbReference type="AlphaFoldDB" id="A0A4U6TN77"/>
<dbReference type="Proteomes" id="UP000298652">
    <property type="component" value="Chromosome 8"/>
</dbReference>
<dbReference type="EMBL" id="CM016559">
    <property type="protein sequence ID" value="TKW02675.1"/>
    <property type="molecule type" value="Genomic_DNA"/>
</dbReference>
<reference evidence="1" key="1">
    <citation type="submission" date="2019-03" db="EMBL/GenBank/DDBJ databases">
        <title>WGS assembly of Setaria viridis.</title>
        <authorList>
            <person name="Huang P."/>
            <person name="Jenkins J."/>
            <person name="Grimwood J."/>
            <person name="Barry K."/>
            <person name="Healey A."/>
            <person name="Mamidi S."/>
            <person name="Sreedasyam A."/>
            <person name="Shu S."/>
            <person name="Feldman M."/>
            <person name="Wu J."/>
            <person name="Yu Y."/>
            <person name="Chen C."/>
            <person name="Johnson J."/>
            <person name="Rokhsar D."/>
            <person name="Baxter I."/>
            <person name="Schmutz J."/>
            <person name="Brutnell T."/>
            <person name="Kellogg E."/>
        </authorList>
    </citation>
    <scope>NUCLEOTIDE SEQUENCE [LARGE SCALE GENOMIC DNA]</scope>
</reference>
<evidence type="ECO:0000313" key="1">
    <source>
        <dbReference type="EMBL" id="TKW02675.1"/>
    </source>
</evidence>
<protein>
    <submittedName>
        <fullName evidence="1">Uncharacterized protein</fullName>
    </submittedName>
</protein>
<gene>
    <name evidence="1" type="ORF">SEVIR_8G255700v2</name>
</gene>
<organism evidence="1 2">
    <name type="scientific">Setaria viridis</name>
    <name type="common">Green bristlegrass</name>
    <name type="synonym">Setaria italica subsp. viridis</name>
    <dbReference type="NCBI Taxonomy" id="4556"/>
    <lineage>
        <taxon>Eukaryota</taxon>
        <taxon>Viridiplantae</taxon>
        <taxon>Streptophyta</taxon>
        <taxon>Embryophyta</taxon>
        <taxon>Tracheophyta</taxon>
        <taxon>Spermatophyta</taxon>
        <taxon>Magnoliopsida</taxon>
        <taxon>Liliopsida</taxon>
        <taxon>Poales</taxon>
        <taxon>Poaceae</taxon>
        <taxon>PACMAD clade</taxon>
        <taxon>Panicoideae</taxon>
        <taxon>Panicodae</taxon>
        <taxon>Paniceae</taxon>
        <taxon>Cenchrinae</taxon>
        <taxon>Setaria</taxon>
    </lineage>
</organism>
<keyword evidence="2" id="KW-1185">Reference proteome</keyword>
<sequence length="86" mass="9548">MELSDDLAIMLLPDGDSLTDARYPDRFSDCGGSSGSSWNAGWVNQVSIAGDSNYLPLRLKGYICILSYLSRNSTKRAIHVSRTYRK</sequence>
<proteinExistence type="predicted"/>
<evidence type="ECO:0000313" key="2">
    <source>
        <dbReference type="Proteomes" id="UP000298652"/>
    </source>
</evidence>
<accession>A0A4U6TN77</accession>
<dbReference type="Gramene" id="TKW02675">
    <property type="protein sequence ID" value="TKW02675"/>
    <property type="gene ID" value="SEVIR_8G255700v2"/>
</dbReference>
<name>A0A4U6TN77_SETVI</name>